<evidence type="ECO:0000313" key="5">
    <source>
        <dbReference type="EMBL" id="HGS20817.1"/>
    </source>
</evidence>
<dbReference type="Gene3D" id="3.30.1360.20">
    <property type="entry name" value="Transcriptional coactivator/pterin dehydratase"/>
    <property type="match status" value="1"/>
</dbReference>
<dbReference type="GO" id="GO:0006729">
    <property type="term" value="P:tetrahydrobiopterin biosynthetic process"/>
    <property type="evidence" value="ECO:0007669"/>
    <property type="project" value="InterPro"/>
</dbReference>
<dbReference type="InterPro" id="IPR050376">
    <property type="entry name" value="Pterin-4-alpha-carb_dehyd"/>
</dbReference>
<dbReference type="EMBL" id="DSYK01000153">
    <property type="protein sequence ID" value="HGS20817.1"/>
    <property type="molecule type" value="Genomic_DNA"/>
</dbReference>
<accession>A0A7C4KHS8</accession>
<dbReference type="NCBIfam" id="NF002016">
    <property type="entry name" value="PRK00823.1-1"/>
    <property type="match status" value="1"/>
</dbReference>
<reference evidence="5" key="1">
    <citation type="journal article" date="2020" name="mSystems">
        <title>Genome- and Community-Level Interaction Insights into Carbon Utilization and Element Cycling Functions of Hydrothermarchaeota in Hydrothermal Sediment.</title>
        <authorList>
            <person name="Zhou Z."/>
            <person name="Liu Y."/>
            <person name="Xu W."/>
            <person name="Pan J."/>
            <person name="Luo Z.H."/>
            <person name="Li M."/>
        </authorList>
    </citation>
    <scope>NUCLEOTIDE SEQUENCE [LARGE SCALE GENOMIC DNA]</scope>
    <source>
        <strain evidence="5">SpSt-573</strain>
    </source>
</reference>
<comment type="catalytic activity">
    <reaction evidence="1 4">
        <text>(4aS,6R)-4a-hydroxy-L-erythro-5,6,7,8-tetrahydrobiopterin = (6R)-L-erythro-6,7-dihydrobiopterin + H2O</text>
        <dbReference type="Rhea" id="RHEA:11920"/>
        <dbReference type="ChEBI" id="CHEBI:15377"/>
        <dbReference type="ChEBI" id="CHEBI:15642"/>
        <dbReference type="ChEBI" id="CHEBI:43120"/>
        <dbReference type="EC" id="4.2.1.96"/>
    </reaction>
</comment>
<dbReference type="CDD" id="cd00913">
    <property type="entry name" value="PCD_DCoH_subfamily_a"/>
    <property type="match status" value="1"/>
</dbReference>
<dbReference type="EC" id="4.2.1.96" evidence="4"/>
<evidence type="ECO:0000256" key="1">
    <source>
        <dbReference type="ARBA" id="ARBA00001554"/>
    </source>
</evidence>
<dbReference type="GO" id="GO:0008124">
    <property type="term" value="F:4-alpha-hydroxytetrahydrobiopterin dehydratase activity"/>
    <property type="evidence" value="ECO:0007669"/>
    <property type="project" value="UniProtKB-UniRule"/>
</dbReference>
<dbReference type="Pfam" id="PF01329">
    <property type="entry name" value="Pterin_4a"/>
    <property type="match status" value="1"/>
</dbReference>
<sequence>MPDLHLMKCVPCHGQVLPLTRDEITSLLPQVGTWNLVEERGELRLQRRVKTSGFRGAIKLANQIAEIAEQEDHHPSMLVEYGWLTITWWTHAIGGLHKNDFIMAAKTDQLIEDLR</sequence>
<dbReference type="PANTHER" id="PTHR42805:SF1">
    <property type="entry name" value="PTERIN-4-ALPHA-CARBINOLAMINE DEHYDRATASE-RELATED"/>
    <property type="match status" value="1"/>
</dbReference>
<evidence type="ECO:0000256" key="4">
    <source>
        <dbReference type="HAMAP-Rule" id="MF_00434"/>
    </source>
</evidence>
<dbReference type="PANTHER" id="PTHR42805">
    <property type="entry name" value="PTERIN-4-ALPHA-CARBINOLAMINE DEHYDRATASE-RELATED"/>
    <property type="match status" value="1"/>
</dbReference>
<proteinExistence type="inferred from homology"/>
<evidence type="ECO:0000256" key="3">
    <source>
        <dbReference type="ARBA" id="ARBA00023239"/>
    </source>
</evidence>
<dbReference type="SUPFAM" id="SSF55248">
    <property type="entry name" value="PCD-like"/>
    <property type="match status" value="1"/>
</dbReference>
<organism evidence="5">
    <name type="scientific">Anaerolinea thermolimosa</name>
    <dbReference type="NCBI Taxonomy" id="229919"/>
    <lineage>
        <taxon>Bacteria</taxon>
        <taxon>Bacillati</taxon>
        <taxon>Chloroflexota</taxon>
        <taxon>Anaerolineae</taxon>
        <taxon>Anaerolineales</taxon>
        <taxon>Anaerolineaceae</taxon>
        <taxon>Anaerolinea</taxon>
    </lineage>
</organism>
<name>A0A7C4KHS8_9CHLR</name>
<evidence type="ECO:0000256" key="2">
    <source>
        <dbReference type="ARBA" id="ARBA00006472"/>
    </source>
</evidence>
<dbReference type="HAMAP" id="MF_00434">
    <property type="entry name" value="Pterin_4_alpha"/>
    <property type="match status" value="1"/>
</dbReference>
<comment type="caution">
    <text evidence="5">The sequence shown here is derived from an EMBL/GenBank/DDBJ whole genome shotgun (WGS) entry which is preliminary data.</text>
</comment>
<gene>
    <name evidence="5" type="ORF">ENT37_02980</name>
</gene>
<dbReference type="AlphaFoldDB" id="A0A7C4KHS8"/>
<dbReference type="InterPro" id="IPR001533">
    <property type="entry name" value="Pterin_deHydtase"/>
</dbReference>
<comment type="similarity">
    <text evidence="2 4">Belongs to the pterin-4-alpha-carbinolamine dehydratase family.</text>
</comment>
<dbReference type="InterPro" id="IPR036428">
    <property type="entry name" value="PCD_sf"/>
</dbReference>
<protein>
    <recommendedName>
        <fullName evidence="4">Putative pterin-4-alpha-carbinolamine dehydratase</fullName>
        <shortName evidence="4">PHS</shortName>
        <ecNumber evidence="4">4.2.1.96</ecNumber>
    </recommendedName>
    <alternativeName>
        <fullName evidence="4">4-alpha-hydroxy-tetrahydropterin dehydratase</fullName>
    </alternativeName>
    <alternativeName>
        <fullName evidence="4">Pterin carbinolamine dehydratase</fullName>
        <shortName evidence="4">PCD</shortName>
    </alternativeName>
</protein>
<keyword evidence="3 4" id="KW-0456">Lyase</keyword>